<sequence>MKIHSQRIRPGAVPEGPPAGAGLALVFADQSFFADAGFLDALGEAFAGVPLVGCSTAGEILGVEVTSHTAVIACLVFGAPDSRAEIAVTRIAGMPDSQSAGERLGAKLPHDSLAGVLLFGTGVAVNGSALVAGLAGVLPRGCGVFGGLAGDNGQFVKTWTLADGVASDDTIVAVGLYGSSLRLGNGSYGGWEPFGPLRKVTRAEQNMLYELDGERALDIYRRYLGEYAADLPGSGLLFPFEMQPGKDAANRVIRTILGIDEQTGALLLAGDVDPDGYLRLMHASTEHLIAGAGEAALLAARSIMACTGERLALLVSCVGRRLVMGERVDEEVEEVAGIFGASTVCCGFYSNGEISPVPGSAGSLLCNQTMTITLLGEAVGE</sequence>
<keyword evidence="1" id="KW-0812">Transmembrane</keyword>
<dbReference type="AlphaFoldDB" id="A0A918NZC8"/>
<keyword evidence="1" id="KW-1133">Transmembrane helix</keyword>
<dbReference type="InterPro" id="IPR019494">
    <property type="entry name" value="FIST_C"/>
</dbReference>
<dbReference type="Pfam" id="PF10442">
    <property type="entry name" value="FIST_C"/>
    <property type="match status" value="1"/>
</dbReference>
<dbReference type="InterPro" id="IPR013702">
    <property type="entry name" value="FIST_domain_N"/>
</dbReference>
<evidence type="ECO:0000313" key="4">
    <source>
        <dbReference type="EMBL" id="GGY07728.1"/>
    </source>
</evidence>
<accession>A0A918NZC8</accession>
<feature type="domain" description="FIST" evidence="2">
    <location>
        <begin position="20"/>
        <end position="215"/>
    </location>
</feature>
<dbReference type="PANTHER" id="PTHR40252:SF2">
    <property type="entry name" value="BLR0328 PROTEIN"/>
    <property type="match status" value="1"/>
</dbReference>
<reference evidence="4" key="1">
    <citation type="journal article" date="2014" name="Int. J. Syst. Evol. Microbiol.">
        <title>Complete genome sequence of Corynebacterium casei LMG S-19264T (=DSM 44701T), isolated from a smear-ripened cheese.</title>
        <authorList>
            <consortium name="US DOE Joint Genome Institute (JGI-PGF)"/>
            <person name="Walter F."/>
            <person name="Albersmeier A."/>
            <person name="Kalinowski J."/>
            <person name="Ruckert C."/>
        </authorList>
    </citation>
    <scope>NUCLEOTIDE SEQUENCE</scope>
    <source>
        <strain evidence="4">KCTC 32182</strain>
    </source>
</reference>
<dbReference type="Pfam" id="PF08495">
    <property type="entry name" value="FIST"/>
    <property type="match status" value="1"/>
</dbReference>
<dbReference type="PANTHER" id="PTHR40252">
    <property type="entry name" value="BLR0328 PROTEIN"/>
    <property type="match status" value="1"/>
</dbReference>
<organism evidence="4 5">
    <name type="scientific">Paludibacterium paludis</name>
    <dbReference type="NCBI Taxonomy" id="1225769"/>
    <lineage>
        <taxon>Bacteria</taxon>
        <taxon>Pseudomonadati</taxon>
        <taxon>Pseudomonadota</taxon>
        <taxon>Betaproteobacteria</taxon>
        <taxon>Neisseriales</taxon>
        <taxon>Chromobacteriaceae</taxon>
        <taxon>Paludibacterium</taxon>
    </lineage>
</organism>
<evidence type="ECO:0000259" key="3">
    <source>
        <dbReference type="SMART" id="SM01204"/>
    </source>
</evidence>
<keyword evidence="5" id="KW-1185">Reference proteome</keyword>
<dbReference type="RefSeq" id="WP_189531429.1">
    <property type="nucleotide sequence ID" value="NZ_BMYX01000003.1"/>
</dbReference>
<dbReference type="EMBL" id="BMYX01000003">
    <property type="protein sequence ID" value="GGY07728.1"/>
    <property type="molecule type" value="Genomic_DNA"/>
</dbReference>
<evidence type="ECO:0000256" key="1">
    <source>
        <dbReference type="SAM" id="Phobius"/>
    </source>
</evidence>
<feature type="domain" description="FIST C-domain" evidence="3">
    <location>
        <begin position="216"/>
        <end position="357"/>
    </location>
</feature>
<evidence type="ECO:0000259" key="2">
    <source>
        <dbReference type="SMART" id="SM00897"/>
    </source>
</evidence>
<keyword evidence="1" id="KW-0472">Membrane</keyword>
<evidence type="ECO:0008006" key="6">
    <source>
        <dbReference type="Google" id="ProtNLM"/>
    </source>
</evidence>
<dbReference type="Proteomes" id="UP000645257">
    <property type="component" value="Unassembled WGS sequence"/>
</dbReference>
<reference evidence="4" key="2">
    <citation type="submission" date="2020-09" db="EMBL/GenBank/DDBJ databases">
        <authorList>
            <person name="Sun Q."/>
            <person name="Kim S."/>
        </authorList>
    </citation>
    <scope>NUCLEOTIDE SEQUENCE</scope>
    <source>
        <strain evidence="4">KCTC 32182</strain>
    </source>
</reference>
<proteinExistence type="predicted"/>
<evidence type="ECO:0000313" key="5">
    <source>
        <dbReference type="Proteomes" id="UP000645257"/>
    </source>
</evidence>
<protein>
    <recommendedName>
        <fullName evidence="6">Histidine kinase</fullName>
    </recommendedName>
</protein>
<dbReference type="SMART" id="SM01204">
    <property type="entry name" value="FIST_C"/>
    <property type="match status" value="1"/>
</dbReference>
<comment type="caution">
    <text evidence="4">The sequence shown here is derived from an EMBL/GenBank/DDBJ whole genome shotgun (WGS) entry which is preliminary data.</text>
</comment>
<gene>
    <name evidence="4" type="ORF">GCM10011289_07800</name>
</gene>
<feature type="transmembrane region" description="Helical" evidence="1">
    <location>
        <begin position="113"/>
        <end position="138"/>
    </location>
</feature>
<dbReference type="SMART" id="SM00897">
    <property type="entry name" value="FIST"/>
    <property type="match status" value="1"/>
</dbReference>
<name>A0A918NZC8_9NEIS</name>